<dbReference type="RefSeq" id="XP_060412908.1">
    <property type="nucleotide sequence ID" value="XM_060562768.1"/>
</dbReference>
<protein>
    <submittedName>
        <fullName evidence="1">Uncharacterized protein</fullName>
    </submittedName>
</protein>
<reference evidence="1" key="1">
    <citation type="submission" date="2021-06" db="EMBL/GenBank/DDBJ databases">
        <title>Comparative genomics, transcriptomics and evolutionary studies reveal genomic signatures of adaptation to plant cell wall in hemibiotrophic fungi.</title>
        <authorList>
            <consortium name="DOE Joint Genome Institute"/>
            <person name="Baroncelli R."/>
            <person name="Diaz J.F."/>
            <person name="Benocci T."/>
            <person name="Peng M."/>
            <person name="Battaglia E."/>
            <person name="Haridas S."/>
            <person name="Andreopoulos W."/>
            <person name="Labutti K."/>
            <person name="Pangilinan J."/>
            <person name="Floch G.L."/>
            <person name="Makela M.R."/>
            <person name="Henrissat B."/>
            <person name="Grigoriev I.V."/>
            <person name="Crouch J.A."/>
            <person name="De Vries R.P."/>
            <person name="Sukno S.A."/>
            <person name="Thon M.R."/>
        </authorList>
    </citation>
    <scope>NUCLEOTIDE SEQUENCE</scope>
    <source>
        <strain evidence="1">CBS 125086</strain>
    </source>
</reference>
<dbReference type="EMBL" id="JAHLJV010000040">
    <property type="protein sequence ID" value="KAK1585925.1"/>
    <property type="molecule type" value="Genomic_DNA"/>
</dbReference>
<comment type="caution">
    <text evidence="1">The sequence shown here is derived from an EMBL/GenBank/DDBJ whole genome shotgun (WGS) entry which is preliminary data.</text>
</comment>
<organism evidence="1 2">
    <name type="scientific">Colletotrichum navitas</name>
    <dbReference type="NCBI Taxonomy" id="681940"/>
    <lineage>
        <taxon>Eukaryota</taxon>
        <taxon>Fungi</taxon>
        <taxon>Dikarya</taxon>
        <taxon>Ascomycota</taxon>
        <taxon>Pezizomycotina</taxon>
        <taxon>Sordariomycetes</taxon>
        <taxon>Hypocreomycetidae</taxon>
        <taxon>Glomerellales</taxon>
        <taxon>Glomerellaceae</taxon>
        <taxon>Colletotrichum</taxon>
        <taxon>Colletotrichum graminicola species complex</taxon>
    </lineage>
</organism>
<keyword evidence="2" id="KW-1185">Reference proteome</keyword>
<accession>A0AAD8V4H4</accession>
<evidence type="ECO:0000313" key="1">
    <source>
        <dbReference type="EMBL" id="KAK1585925.1"/>
    </source>
</evidence>
<evidence type="ECO:0000313" key="2">
    <source>
        <dbReference type="Proteomes" id="UP001230504"/>
    </source>
</evidence>
<name>A0AAD8V4H4_9PEZI</name>
<sequence>MSVALRLSGAAADEAADGYVRDDAMEASQHSIKKLAGHPAVSEAWSSTQREYELNCGCSWKAFPLHCFDKVSSPEHHSTSYFRVLQAIETRIIGIPHASYVVSKTCEYLAAGVVASVWYSLGVAPSSGRPGGRCHHIPQSLDEIQFHSEPLASLRTVLRAGVKCGLASEDAPYQIILKHKRGRSSLLNLGAQVPFRISGSVAKALVRGEALKEIVTEAAGTR</sequence>
<proteinExistence type="predicted"/>
<dbReference type="Proteomes" id="UP001230504">
    <property type="component" value="Unassembled WGS sequence"/>
</dbReference>
<gene>
    <name evidence="1" type="ORF">LY79DRAFT_660252</name>
</gene>
<dbReference type="GeneID" id="85447008"/>
<dbReference type="AlphaFoldDB" id="A0AAD8V4H4"/>